<comment type="caution">
    <text evidence="2">The sequence shown here is derived from an EMBL/GenBank/DDBJ whole genome shotgun (WGS) entry which is preliminary data.</text>
</comment>
<reference evidence="2 3" key="1">
    <citation type="submission" date="2019-03" db="EMBL/GenBank/DDBJ databases">
        <title>Single cell metagenomics reveals metabolic interactions within the superorganism composed of flagellate Streblomastix strix and complex community of Bacteroidetes bacteria on its surface.</title>
        <authorList>
            <person name="Treitli S.C."/>
            <person name="Kolisko M."/>
            <person name="Husnik F."/>
            <person name="Keeling P."/>
            <person name="Hampl V."/>
        </authorList>
    </citation>
    <scope>NUCLEOTIDE SEQUENCE [LARGE SCALE GENOMIC DNA]</scope>
    <source>
        <strain evidence="2">ST1C</strain>
    </source>
</reference>
<organism evidence="2 3">
    <name type="scientific">Streblomastix strix</name>
    <dbReference type="NCBI Taxonomy" id="222440"/>
    <lineage>
        <taxon>Eukaryota</taxon>
        <taxon>Metamonada</taxon>
        <taxon>Preaxostyla</taxon>
        <taxon>Oxymonadida</taxon>
        <taxon>Streblomastigidae</taxon>
        <taxon>Streblomastix</taxon>
    </lineage>
</organism>
<dbReference type="Proteomes" id="UP000324800">
    <property type="component" value="Unassembled WGS sequence"/>
</dbReference>
<accession>A0A5J4WZ52</accession>
<evidence type="ECO:0000313" key="2">
    <source>
        <dbReference type="EMBL" id="KAA6400150.1"/>
    </source>
</evidence>
<feature type="compositionally biased region" description="Acidic residues" evidence="1">
    <location>
        <begin position="86"/>
        <end position="104"/>
    </location>
</feature>
<name>A0A5J4WZ52_9EUKA</name>
<dbReference type="EMBL" id="SNRW01000612">
    <property type="protein sequence ID" value="KAA6400150.1"/>
    <property type="molecule type" value="Genomic_DNA"/>
</dbReference>
<evidence type="ECO:0000313" key="3">
    <source>
        <dbReference type="Proteomes" id="UP000324800"/>
    </source>
</evidence>
<dbReference type="AlphaFoldDB" id="A0A5J4WZ52"/>
<proteinExistence type="predicted"/>
<gene>
    <name evidence="2" type="ORF">EZS28_004323</name>
</gene>
<sequence length="104" mass="11825">MQILSISSLFIYISSDGGGVGIGVECRDGEYKLDGYQGKSFDQCEQSDLEGGGVGEEDFWLIDEKEELEQEEVECDGEIEVKIDYQDDEYDQDEEDQDEFQDID</sequence>
<evidence type="ECO:0000256" key="1">
    <source>
        <dbReference type="SAM" id="MobiDB-lite"/>
    </source>
</evidence>
<protein>
    <submittedName>
        <fullName evidence="2">Uncharacterized protein</fullName>
    </submittedName>
</protein>
<feature type="region of interest" description="Disordered" evidence="1">
    <location>
        <begin position="83"/>
        <end position="104"/>
    </location>
</feature>